<name>A0A0N4VD44_ENTVE</name>
<proteinExistence type="predicted"/>
<organism evidence="3">
    <name type="scientific">Enterobius vermicularis</name>
    <name type="common">Human pinworm</name>
    <dbReference type="NCBI Taxonomy" id="51028"/>
    <lineage>
        <taxon>Eukaryota</taxon>
        <taxon>Metazoa</taxon>
        <taxon>Ecdysozoa</taxon>
        <taxon>Nematoda</taxon>
        <taxon>Chromadorea</taxon>
        <taxon>Rhabditida</taxon>
        <taxon>Spirurina</taxon>
        <taxon>Oxyuridomorpha</taxon>
        <taxon>Oxyuroidea</taxon>
        <taxon>Oxyuridae</taxon>
        <taxon>Enterobius</taxon>
    </lineage>
</organism>
<dbReference type="EMBL" id="UXUI01009205">
    <property type="protein sequence ID" value="VDD93246.1"/>
    <property type="molecule type" value="Genomic_DNA"/>
</dbReference>
<accession>A0A0N4VD44</accession>
<evidence type="ECO:0000313" key="3">
    <source>
        <dbReference type="WBParaSite" id="EVEC_0000851301-mRNA-1"/>
    </source>
</evidence>
<reference evidence="1 2" key="2">
    <citation type="submission" date="2018-10" db="EMBL/GenBank/DDBJ databases">
        <authorList>
            <consortium name="Pathogen Informatics"/>
        </authorList>
    </citation>
    <scope>NUCLEOTIDE SEQUENCE [LARGE SCALE GENOMIC DNA]</scope>
</reference>
<dbReference type="AlphaFoldDB" id="A0A0N4VD44"/>
<dbReference type="WBParaSite" id="EVEC_0000851301-mRNA-1">
    <property type="protein sequence ID" value="EVEC_0000851301-mRNA-1"/>
    <property type="gene ID" value="EVEC_0000851301"/>
</dbReference>
<evidence type="ECO:0000313" key="2">
    <source>
        <dbReference type="Proteomes" id="UP000274131"/>
    </source>
</evidence>
<keyword evidence="2" id="KW-1185">Reference proteome</keyword>
<evidence type="ECO:0000313" key="1">
    <source>
        <dbReference type="EMBL" id="VDD93246.1"/>
    </source>
</evidence>
<protein>
    <submittedName>
        <fullName evidence="3">Pecanex-like protein</fullName>
    </submittedName>
</protein>
<gene>
    <name evidence="1" type="ORF">EVEC_LOCUS7997</name>
</gene>
<dbReference type="Proteomes" id="UP000274131">
    <property type="component" value="Unassembled WGS sequence"/>
</dbReference>
<sequence length="410" mass="46531">MKYLTLCADLDILHSTNFLPTYSSVLLVNGMVSALKALPGNIELAKKARLLNCLTENDKKPAVINNRYDDETFESRSLSVDASESEEGSLRYFRNKVAVSSSSSSRDLSKEPDPVAHRVLQEKQLDTSKRSNTAILKYPAENYVGTRLTEQDISQLWFPTYNRNVPIATCSTDRLRDDELKVKEADSLAFENDAPNELRNGNCENYVCFCCKKRYKLDDLFVLDKRQTESLDPGKSVRSKGVQADMQKTTQESSVQCSLIGETFLFNVDERLSDPDLNTSEKSDELPSSPPPIVNESKKVMSFGDYKKNAIKRRSDGAIYELDTKSGWMPSQIVSENKKDYMIVQYDKCDRVFCAVTPIKRRRETRQRHDMDLKGKSRVIPLEPVEEGLFLEDPRIRNASECQLGSLLPQ</sequence>
<reference evidence="3" key="1">
    <citation type="submission" date="2017-02" db="UniProtKB">
        <authorList>
            <consortium name="WormBaseParasite"/>
        </authorList>
    </citation>
    <scope>IDENTIFICATION</scope>
</reference>